<dbReference type="EMBL" id="SWBP01000002">
    <property type="protein sequence ID" value="TKB98598.1"/>
    <property type="molecule type" value="Genomic_DNA"/>
</dbReference>
<dbReference type="Pfam" id="PF01063">
    <property type="entry name" value="Aminotran_4"/>
    <property type="match status" value="1"/>
</dbReference>
<keyword evidence="7" id="KW-1185">Reference proteome</keyword>
<dbReference type="OrthoDB" id="9804984at2"/>
<dbReference type="GO" id="GO:0008652">
    <property type="term" value="P:amino acid biosynthetic process"/>
    <property type="evidence" value="ECO:0007669"/>
    <property type="project" value="UniProtKB-ARBA"/>
</dbReference>
<dbReference type="Gene3D" id="3.30.470.10">
    <property type="match status" value="1"/>
</dbReference>
<evidence type="ECO:0000256" key="4">
    <source>
        <dbReference type="RuleBase" id="RU004106"/>
    </source>
</evidence>
<dbReference type="RefSeq" id="WP_136825414.1">
    <property type="nucleotide sequence ID" value="NZ_SWBP01000002.1"/>
</dbReference>
<evidence type="ECO:0000313" key="6">
    <source>
        <dbReference type="EMBL" id="TKB98598.1"/>
    </source>
</evidence>
<dbReference type="SUPFAM" id="SSF56752">
    <property type="entry name" value="D-aminoacid aminotransferase-like PLP-dependent enzymes"/>
    <property type="match status" value="1"/>
</dbReference>
<dbReference type="PANTHER" id="PTHR42743">
    <property type="entry name" value="AMINO-ACID AMINOTRANSFERASE"/>
    <property type="match status" value="1"/>
</dbReference>
<organism evidence="6 7">
    <name type="scientific">Pedobacter cryophilus</name>
    <dbReference type="NCBI Taxonomy" id="2571271"/>
    <lineage>
        <taxon>Bacteria</taxon>
        <taxon>Pseudomonadati</taxon>
        <taxon>Bacteroidota</taxon>
        <taxon>Sphingobacteriia</taxon>
        <taxon>Sphingobacteriales</taxon>
        <taxon>Sphingobacteriaceae</taxon>
        <taxon>Pedobacter</taxon>
    </lineage>
</organism>
<dbReference type="GO" id="GO:0008483">
    <property type="term" value="F:transaminase activity"/>
    <property type="evidence" value="ECO:0007669"/>
    <property type="project" value="UniProtKB-KW"/>
</dbReference>
<evidence type="ECO:0000313" key="7">
    <source>
        <dbReference type="Proteomes" id="UP000308181"/>
    </source>
</evidence>
<dbReference type="Gene3D" id="3.20.10.10">
    <property type="entry name" value="D-amino Acid Aminotransferase, subunit A, domain 2"/>
    <property type="match status" value="1"/>
</dbReference>
<dbReference type="InterPro" id="IPR050571">
    <property type="entry name" value="Class-IV_PLP-Dep_Aminotrnsfr"/>
</dbReference>
<keyword evidence="6" id="KW-0032">Aminotransferase</keyword>
<protein>
    <submittedName>
        <fullName evidence="6">Branched-chain amino acid aminotransferase</fullName>
    </submittedName>
</protein>
<reference evidence="6 7" key="1">
    <citation type="submission" date="2019-04" db="EMBL/GenBank/DDBJ databases">
        <title>Pedobacter sp. AR-3-17 sp. nov., isolated from Arctic soil.</title>
        <authorList>
            <person name="Dahal R.H."/>
            <person name="Kim D.-U."/>
        </authorList>
    </citation>
    <scope>NUCLEOTIDE SEQUENCE [LARGE SCALE GENOMIC DNA]</scope>
    <source>
        <strain evidence="6 7">AR-3-17</strain>
    </source>
</reference>
<evidence type="ECO:0000256" key="5">
    <source>
        <dbReference type="RuleBase" id="RU004516"/>
    </source>
</evidence>
<dbReference type="PROSITE" id="PS00770">
    <property type="entry name" value="AA_TRANSFER_CLASS_4"/>
    <property type="match status" value="1"/>
</dbReference>
<comment type="cofactor">
    <cofactor evidence="1 5">
        <name>pyridoxal 5'-phosphate</name>
        <dbReference type="ChEBI" id="CHEBI:597326"/>
    </cofactor>
</comment>
<dbReference type="InterPro" id="IPR018300">
    <property type="entry name" value="Aminotrans_IV_CS"/>
</dbReference>
<sequence length="296" mass="32850">MDSFKEQSIIYKDGNFFPAQSLGMSFSSQTIHYGFGAFEGIRSYHTANGIKLFKAKEHFERLKSSCEQIFLPFNWDIDQLVKDTYKLLEANSLKNAYIRPLVYTEGSLTMGNPATVHLVITAWTFDTYYGEGLLKTCISSYEKANPLSAPVAAKITGGYLNSMLALSEAKRKGFDEAILLDMYGYVAETSSANIFIEKNGKLYTPTKGNIIPGITRSMVLQIAKQLEIEVEEKTLTANDLKTADAAFLCGTSAEISGIQSVDDVVFPISFSESFGSTIQRVYKNIVLDKLSFEVII</sequence>
<keyword evidence="6" id="KW-0808">Transferase</keyword>
<dbReference type="AlphaFoldDB" id="A0A4U1BZ97"/>
<accession>A0A4U1BZ97</accession>
<dbReference type="InterPro" id="IPR001544">
    <property type="entry name" value="Aminotrans_IV"/>
</dbReference>
<dbReference type="GO" id="GO:0046394">
    <property type="term" value="P:carboxylic acid biosynthetic process"/>
    <property type="evidence" value="ECO:0007669"/>
    <property type="project" value="UniProtKB-ARBA"/>
</dbReference>
<dbReference type="InterPro" id="IPR036038">
    <property type="entry name" value="Aminotransferase-like"/>
</dbReference>
<name>A0A4U1BZ97_9SPHI</name>
<proteinExistence type="inferred from homology"/>
<evidence type="ECO:0000256" key="3">
    <source>
        <dbReference type="ARBA" id="ARBA00022898"/>
    </source>
</evidence>
<evidence type="ECO:0000256" key="1">
    <source>
        <dbReference type="ARBA" id="ARBA00001933"/>
    </source>
</evidence>
<comment type="caution">
    <text evidence="6">The sequence shown here is derived from an EMBL/GenBank/DDBJ whole genome shotgun (WGS) entry which is preliminary data.</text>
</comment>
<dbReference type="PANTHER" id="PTHR42743:SF5">
    <property type="entry name" value="AMINODEOXYCHORISMATE LYASE"/>
    <property type="match status" value="1"/>
</dbReference>
<gene>
    <name evidence="6" type="ORF">FA046_05630</name>
</gene>
<comment type="similarity">
    <text evidence="2 4">Belongs to the class-IV pyridoxal-phosphate-dependent aminotransferase family.</text>
</comment>
<dbReference type="InterPro" id="IPR043131">
    <property type="entry name" value="BCAT-like_N"/>
</dbReference>
<dbReference type="FunFam" id="3.20.10.10:FF:000002">
    <property type="entry name" value="D-alanine aminotransferase"/>
    <property type="match status" value="1"/>
</dbReference>
<dbReference type="InterPro" id="IPR043132">
    <property type="entry name" value="BCAT-like_C"/>
</dbReference>
<evidence type="ECO:0000256" key="2">
    <source>
        <dbReference type="ARBA" id="ARBA00009320"/>
    </source>
</evidence>
<dbReference type="Proteomes" id="UP000308181">
    <property type="component" value="Unassembled WGS sequence"/>
</dbReference>
<keyword evidence="3 5" id="KW-0663">Pyridoxal phosphate</keyword>